<proteinExistence type="predicted"/>
<feature type="compositionally biased region" description="Basic residues" evidence="1">
    <location>
        <begin position="290"/>
        <end position="302"/>
    </location>
</feature>
<evidence type="ECO:0000256" key="1">
    <source>
        <dbReference type="SAM" id="MobiDB-lite"/>
    </source>
</evidence>
<name>A0AA97PAB6_PYRO3</name>
<feature type="compositionally biased region" description="Polar residues" evidence="1">
    <location>
        <begin position="722"/>
        <end position="738"/>
    </location>
</feature>
<accession>A0AA97PAB6</accession>
<feature type="region of interest" description="Disordered" evidence="1">
    <location>
        <begin position="284"/>
        <end position="361"/>
    </location>
</feature>
<dbReference type="EMBL" id="JH793622">
    <property type="protein sequence ID" value="ELQ44961.1"/>
    <property type="molecule type" value="Genomic_DNA"/>
</dbReference>
<feature type="region of interest" description="Disordered" evidence="1">
    <location>
        <begin position="505"/>
        <end position="586"/>
    </location>
</feature>
<reference evidence="2" key="1">
    <citation type="journal article" date="2012" name="PLoS Genet.">
        <title>Comparative analysis of the genomes of two field isolates of the rice blast fungus Magnaporthe oryzae.</title>
        <authorList>
            <person name="Xue M."/>
            <person name="Yang J."/>
            <person name="Li Z."/>
            <person name="Hu S."/>
            <person name="Yao N."/>
            <person name="Dean R.A."/>
            <person name="Zhao W."/>
            <person name="Shen M."/>
            <person name="Zhang H."/>
            <person name="Li C."/>
            <person name="Liu L."/>
            <person name="Cao L."/>
            <person name="Xu X."/>
            <person name="Xing Y."/>
            <person name="Hsiang T."/>
            <person name="Zhang Z."/>
            <person name="Xu J.R."/>
            <person name="Peng Y.L."/>
        </authorList>
    </citation>
    <scope>NUCLEOTIDE SEQUENCE</scope>
    <source>
        <strain evidence="2">Y34</strain>
    </source>
</reference>
<sequence length="738" mass="83800">MAKDAQDVWTLKEKEVAIFTKLLMLPPRHVLEYGWPSSKWLEKQEFKIENGFEGEKGGWYRLPKRLERDMSTIRQMRVLLAEATGFQKHKVLPPRVDVCWVHRRLSPYVIHEVFECLAEEVTFKTDVVRRNRGVEQTAALSEFVDRMTGINSLWLSEEEFDETFCEHPEGEHGAESLSEANRFLPLLNAIPRRTRDKQGRRDRSKPRSRRSCEACVLAFVGARGRLLSDLRGHLLARSRVDKKKPRLLRFVDAWIHHSGSTRAKELILESGDLADQIEAVLRRDGDEQRRIRRSKKARKSKGRSGQGNSAVTTDSENNGLIGPELADSGVRPHWLTESRVSRKSTTRPQRNREFRNGFADDSFDKHYPQRVDGYDCRQYVPTAPVVSDPIVGGYVAQQEHYGIDNDYYHSDYYANPYGYSHQGYAGQSEDEPAFSDDDYDGQYTQIGENRRAGKASSRIQSAVPAAGRRESVIASVTHLDIASIRQPEEHDDVKLDENQQYVGPRSHWRLPNKKEEEEAAADEEMEHDETWDVQTRLREWSSRRQLRPETAVPSDNKPTLVSQTNSGADDHKSTSASHKGVYEPSSNRTMTNLSAIVPPLKLRGTGAAAELDEDDGYESDSWRSASVMTWAQSSQQPAASTDVPPVPRIPSQYKERCHSRSQHSVIRSSFYQQQSASSIYSDNDTASTASSVTVYTRIDNNNNNNKSDSTHLPIPFRDPFASAQQSSGRAMSMVSRSR</sequence>
<protein>
    <submittedName>
        <fullName evidence="2">Uncharacterized protein</fullName>
    </submittedName>
</protein>
<feature type="compositionally biased region" description="Acidic residues" evidence="1">
    <location>
        <begin position="517"/>
        <end position="531"/>
    </location>
</feature>
<dbReference type="AlphaFoldDB" id="A0AA97PAB6"/>
<evidence type="ECO:0000313" key="2">
    <source>
        <dbReference type="EMBL" id="ELQ44961.1"/>
    </source>
</evidence>
<feature type="region of interest" description="Disordered" evidence="1">
    <location>
        <begin position="697"/>
        <end position="738"/>
    </location>
</feature>
<organism evidence="2">
    <name type="scientific">Pyricularia oryzae (strain Y34)</name>
    <name type="common">Rice blast fungus</name>
    <name type="synonym">Magnaporthe oryzae</name>
    <dbReference type="NCBI Taxonomy" id="1143189"/>
    <lineage>
        <taxon>Eukaryota</taxon>
        <taxon>Fungi</taxon>
        <taxon>Dikarya</taxon>
        <taxon>Ascomycota</taxon>
        <taxon>Pezizomycotina</taxon>
        <taxon>Sordariomycetes</taxon>
        <taxon>Sordariomycetidae</taxon>
        <taxon>Magnaporthales</taxon>
        <taxon>Pyriculariaceae</taxon>
        <taxon>Pyricularia</taxon>
    </lineage>
</organism>
<gene>
    <name evidence="2" type="ORF">OOU_Y34scaffold00033g26</name>
</gene>
<feature type="compositionally biased region" description="Polar residues" evidence="1">
    <location>
        <begin position="556"/>
        <end position="567"/>
    </location>
</feature>
<feature type="compositionally biased region" description="Polar residues" evidence="1">
    <location>
        <begin position="628"/>
        <end position="639"/>
    </location>
</feature>
<feature type="region of interest" description="Disordered" evidence="1">
    <location>
        <begin position="628"/>
        <end position="650"/>
    </location>
</feature>
<dbReference type="Proteomes" id="UP000011086">
    <property type="component" value="Unassembled WGS sequence"/>
</dbReference>
<feature type="compositionally biased region" description="Polar residues" evidence="1">
    <location>
        <begin position="308"/>
        <end position="318"/>
    </location>
</feature>